<proteinExistence type="predicted"/>
<dbReference type="Proteomes" id="UP001141806">
    <property type="component" value="Unassembled WGS sequence"/>
</dbReference>
<keyword evidence="3" id="KW-1185">Reference proteome</keyword>
<dbReference type="OrthoDB" id="1334205at2759"/>
<evidence type="ECO:0000313" key="2">
    <source>
        <dbReference type="EMBL" id="KAJ4951829.1"/>
    </source>
</evidence>
<protein>
    <recommendedName>
        <fullName evidence="1">Glycoside hydrolase family 31 N-terminal domain-containing protein</fullName>
    </recommendedName>
</protein>
<dbReference type="GO" id="GO:0003824">
    <property type="term" value="F:catalytic activity"/>
    <property type="evidence" value="ECO:0007669"/>
    <property type="project" value="InterPro"/>
</dbReference>
<reference evidence="2" key="1">
    <citation type="journal article" date="2023" name="Plant J.">
        <title>The genome of the king protea, Protea cynaroides.</title>
        <authorList>
            <person name="Chang J."/>
            <person name="Duong T.A."/>
            <person name="Schoeman C."/>
            <person name="Ma X."/>
            <person name="Roodt D."/>
            <person name="Barker N."/>
            <person name="Li Z."/>
            <person name="Van de Peer Y."/>
            <person name="Mizrachi E."/>
        </authorList>
    </citation>
    <scope>NUCLEOTIDE SEQUENCE</scope>
    <source>
        <tissue evidence="2">Young leaves</tissue>
    </source>
</reference>
<dbReference type="GO" id="GO:0030246">
    <property type="term" value="F:carbohydrate binding"/>
    <property type="evidence" value="ECO:0007669"/>
    <property type="project" value="InterPro"/>
</dbReference>
<dbReference type="SUPFAM" id="SSF74650">
    <property type="entry name" value="Galactose mutarotase-like"/>
    <property type="match status" value="1"/>
</dbReference>
<dbReference type="Gene3D" id="2.60.40.1760">
    <property type="entry name" value="glycosyl hydrolase (family 31)"/>
    <property type="match status" value="1"/>
</dbReference>
<evidence type="ECO:0000313" key="3">
    <source>
        <dbReference type="Proteomes" id="UP001141806"/>
    </source>
</evidence>
<name>A0A9Q0JT33_9MAGN</name>
<gene>
    <name evidence="2" type="ORF">NE237_028661</name>
</gene>
<dbReference type="InterPro" id="IPR025887">
    <property type="entry name" value="Glyco_hydro_31_N_dom"/>
</dbReference>
<comment type="caution">
    <text evidence="2">The sequence shown here is derived from an EMBL/GenBank/DDBJ whole genome shotgun (WGS) entry which is preliminary data.</text>
</comment>
<dbReference type="EMBL" id="JAMYWD010000012">
    <property type="protein sequence ID" value="KAJ4951829.1"/>
    <property type="molecule type" value="Genomic_DNA"/>
</dbReference>
<organism evidence="2 3">
    <name type="scientific">Protea cynaroides</name>
    <dbReference type="NCBI Taxonomy" id="273540"/>
    <lineage>
        <taxon>Eukaryota</taxon>
        <taxon>Viridiplantae</taxon>
        <taxon>Streptophyta</taxon>
        <taxon>Embryophyta</taxon>
        <taxon>Tracheophyta</taxon>
        <taxon>Spermatophyta</taxon>
        <taxon>Magnoliopsida</taxon>
        <taxon>Proteales</taxon>
        <taxon>Proteaceae</taxon>
        <taxon>Protea</taxon>
    </lineage>
</organism>
<dbReference type="InterPro" id="IPR011013">
    <property type="entry name" value="Gal_mutarotase_sf_dom"/>
</dbReference>
<dbReference type="AlphaFoldDB" id="A0A9Q0JT33"/>
<sequence>MMLMRRISCMSIPKFDEFNVPNDVLWFDIEHRWEEIFHPGQCVIIPHLEEMQNKLAAKRKQRYINNCSLGRLASRMADYDGQTVAVDVTSGNMIFEPVLEDGVFRFDCSGNDRISAYPSLSFIDAKVRDTPIMNKKVPLYIPTFECAHGKQIVNIELPSGTSFYGTGEVSGQLERTGERVFTWNTDAWGYGSGTTPLYQSHPWVLAVLPTGEAFGVLADTTRHCEVK</sequence>
<evidence type="ECO:0000259" key="1">
    <source>
        <dbReference type="Pfam" id="PF13802"/>
    </source>
</evidence>
<dbReference type="GO" id="GO:0005975">
    <property type="term" value="P:carbohydrate metabolic process"/>
    <property type="evidence" value="ECO:0007669"/>
    <property type="project" value="InterPro"/>
</dbReference>
<feature type="domain" description="Glycoside hydrolase family 31 N-terminal" evidence="1">
    <location>
        <begin position="146"/>
        <end position="225"/>
    </location>
</feature>
<dbReference type="Pfam" id="PF13802">
    <property type="entry name" value="Gal_mutarotas_2"/>
    <property type="match status" value="1"/>
</dbReference>
<accession>A0A9Q0JT33</accession>
<dbReference type="CDD" id="cd14752">
    <property type="entry name" value="GH31_N"/>
    <property type="match status" value="1"/>
</dbReference>